<dbReference type="Gene3D" id="3.90.550.10">
    <property type="entry name" value="Spore Coat Polysaccharide Biosynthesis Protein SpsA, Chain A"/>
    <property type="match status" value="1"/>
</dbReference>
<feature type="region of interest" description="Disordered" evidence="10">
    <location>
        <begin position="1"/>
        <end position="26"/>
    </location>
</feature>
<organism evidence="12 13">
    <name type="scientific">Arthrobacter mangrovi</name>
    <dbReference type="NCBI Taxonomy" id="2966350"/>
    <lineage>
        <taxon>Bacteria</taxon>
        <taxon>Bacillati</taxon>
        <taxon>Actinomycetota</taxon>
        <taxon>Actinomycetes</taxon>
        <taxon>Micrococcales</taxon>
        <taxon>Micrococcaceae</taxon>
        <taxon>Arthrobacter</taxon>
    </lineage>
</organism>
<evidence type="ECO:0000256" key="5">
    <source>
        <dbReference type="ARBA" id="ARBA00023136"/>
    </source>
</evidence>
<evidence type="ECO:0000256" key="7">
    <source>
        <dbReference type="ARBA" id="ARBA00037904"/>
    </source>
</evidence>
<evidence type="ECO:0000256" key="10">
    <source>
        <dbReference type="SAM" id="MobiDB-lite"/>
    </source>
</evidence>
<proteinExistence type="inferred from homology"/>
<sequence>MAELAGVLPGTTPESRPERTASPAASGPVPVGQVLVVVPVRNEEALLGACIEHIRVAMDRLAEARPGCSAALTLVLDSCTDTSGRIADAAAARDPRIRILDAQFGSVGAARAAGAAAALGSGLAGGTTALEATWIACTDADTRVPGHWLSVQAALAQAGADAVLGTVEPDPDELDAVRLGSWRRQYTRQDRHSRIHGANLGVRASAYLGAGGFESVSEHEDVRLVARLRAAGAAVRSCPGLTAVTSGRLQGRTPAGFAGYLAGL</sequence>
<dbReference type="Proteomes" id="UP001209654">
    <property type="component" value="Unassembled WGS sequence"/>
</dbReference>
<dbReference type="InterPro" id="IPR001173">
    <property type="entry name" value="Glyco_trans_2-like"/>
</dbReference>
<evidence type="ECO:0000256" key="8">
    <source>
        <dbReference type="ARBA" id="ARBA00038120"/>
    </source>
</evidence>
<comment type="function">
    <text evidence="6">Catalyzes the glycosylation of 4,4'-diaponeurosporenoate, i.e. the esterification of glucose at the C1'' position with the carboxyl group of 4,4'-diaponeurosporenic acid, to form glycosyl-4,4'-diaponeurosporenoate. This is a step in the biosynthesis of staphyloxanthin, an orange pigment present in most staphylococci strains.</text>
</comment>
<evidence type="ECO:0000256" key="2">
    <source>
        <dbReference type="ARBA" id="ARBA00022475"/>
    </source>
</evidence>
<keyword evidence="2" id="KW-1003">Cell membrane</keyword>
<feature type="domain" description="Glycosyltransferase 2-like" evidence="11">
    <location>
        <begin position="36"/>
        <end position="191"/>
    </location>
</feature>
<comment type="pathway">
    <text evidence="7">Carotenoid biosynthesis; staphyloxanthin biosynthesis; staphyloxanthin from farnesyl diphosphate: step 4/5.</text>
</comment>
<dbReference type="SUPFAM" id="SSF53448">
    <property type="entry name" value="Nucleotide-diphospho-sugar transferases"/>
    <property type="match status" value="1"/>
</dbReference>
<dbReference type="GO" id="GO:0016740">
    <property type="term" value="F:transferase activity"/>
    <property type="evidence" value="ECO:0007669"/>
    <property type="project" value="UniProtKB-KW"/>
</dbReference>
<evidence type="ECO:0000256" key="4">
    <source>
        <dbReference type="ARBA" id="ARBA00022679"/>
    </source>
</evidence>
<dbReference type="EMBL" id="BRVS01000008">
    <property type="protein sequence ID" value="GLB67677.1"/>
    <property type="molecule type" value="Genomic_DNA"/>
</dbReference>
<evidence type="ECO:0000259" key="11">
    <source>
        <dbReference type="Pfam" id="PF00535"/>
    </source>
</evidence>
<evidence type="ECO:0000313" key="13">
    <source>
        <dbReference type="Proteomes" id="UP001209654"/>
    </source>
</evidence>
<dbReference type="PANTHER" id="PTHR43646:SF2">
    <property type="entry name" value="GLYCOSYLTRANSFERASE 2-LIKE DOMAIN-CONTAINING PROTEIN"/>
    <property type="match status" value="1"/>
</dbReference>
<evidence type="ECO:0000256" key="6">
    <source>
        <dbReference type="ARBA" id="ARBA00037281"/>
    </source>
</evidence>
<reference evidence="12 13" key="1">
    <citation type="journal article" date="2023" name="Int. J. Syst. Evol. Microbiol.">
        <title>Arthrobacter mangrovi sp. nov., an actinobacterium isolated from the rhizosphere of a mangrove.</title>
        <authorList>
            <person name="Hamada M."/>
            <person name="Saitou S."/>
            <person name="Enomoto N."/>
            <person name="Nanri K."/>
            <person name="Hidaka K."/>
            <person name="Miura T."/>
            <person name="Tamura T."/>
        </authorList>
    </citation>
    <scope>NUCLEOTIDE SEQUENCE [LARGE SCALE GENOMIC DNA]</scope>
    <source>
        <strain evidence="12 13">NBRC 112813</strain>
    </source>
</reference>
<keyword evidence="13" id="KW-1185">Reference proteome</keyword>
<keyword evidence="5" id="KW-0472">Membrane</keyword>
<protein>
    <recommendedName>
        <fullName evidence="9">4,4'-diaponeurosporenoate glycosyltransferase</fullName>
    </recommendedName>
</protein>
<dbReference type="InterPro" id="IPR029044">
    <property type="entry name" value="Nucleotide-diphossugar_trans"/>
</dbReference>
<evidence type="ECO:0000256" key="1">
    <source>
        <dbReference type="ARBA" id="ARBA00004236"/>
    </source>
</evidence>
<dbReference type="PANTHER" id="PTHR43646">
    <property type="entry name" value="GLYCOSYLTRANSFERASE"/>
    <property type="match status" value="1"/>
</dbReference>
<evidence type="ECO:0000256" key="3">
    <source>
        <dbReference type="ARBA" id="ARBA00022676"/>
    </source>
</evidence>
<keyword evidence="3" id="KW-0328">Glycosyltransferase</keyword>
<comment type="subcellular location">
    <subcellularLocation>
        <location evidence="1">Cell membrane</location>
    </subcellularLocation>
</comment>
<comment type="similarity">
    <text evidence="8">Belongs to the glycosyltransferase 2 family. CrtQ subfamily.</text>
</comment>
<name>A0ABQ5MUL3_9MICC</name>
<dbReference type="RefSeq" id="WP_264795783.1">
    <property type="nucleotide sequence ID" value="NZ_BRVS01000008.1"/>
</dbReference>
<gene>
    <name evidence="12" type="ORF">AHIS1636_21170</name>
</gene>
<keyword evidence="4 12" id="KW-0808">Transferase</keyword>
<accession>A0ABQ5MUL3</accession>
<evidence type="ECO:0000313" key="12">
    <source>
        <dbReference type="EMBL" id="GLB67677.1"/>
    </source>
</evidence>
<dbReference type="Pfam" id="PF00535">
    <property type="entry name" value="Glycos_transf_2"/>
    <property type="match status" value="1"/>
</dbReference>
<evidence type="ECO:0000256" key="9">
    <source>
        <dbReference type="ARBA" id="ARBA00040345"/>
    </source>
</evidence>
<comment type="caution">
    <text evidence="12">The sequence shown here is derived from an EMBL/GenBank/DDBJ whole genome shotgun (WGS) entry which is preliminary data.</text>
</comment>